<dbReference type="Pfam" id="PF00353">
    <property type="entry name" value="HemolysinCabind"/>
    <property type="match status" value="2"/>
</dbReference>
<dbReference type="Gene3D" id="2.150.10.10">
    <property type="entry name" value="Serralysin-like metalloprotease, C-terminal"/>
    <property type="match status" value="2"/>
</dbReference>
<dbReference type="AlphaFoldDB" id="A0A239F6Q9"/>
<accession>A0A239F6Q9</accession>
<dbReference type="Proteomes" id="UP000198426">
    <property type="component" value="Unassembled WGS sequence"/>
</dbReference>
<reference evidence="3 4" key="1">
    <citation type="submission" date="2017-06" db="EMBL/GenBank/DDBJ databases">
        <authorList>
            <person name="Kim H.J."/>
            <person name="Triplett B.A."/>
        </authorList>
    </citation>
    <scope>NUCLEOTIDE SEQUENCE [LARGE SCALE GENOMIC DNA]</scope>
    <source>
        <strain evidence="3 4">DSM 29339</strain>
    </source>
</reference>
<dbReference type="RefSeq" id="WP_089232248.1">
    <property type="nucleotide sequence ID" value="NZ_FZOY01000002.1"/>
</dbReference>
<proteinExistence type="predicted"/>
<organism evidence="3 4">
    <name type="scientific">Tropicimonas sediminicola</name>
    <dbReference type="NCBI Taxonomy" id="1031541"/>
    <lineage>
        <taxon>Bacteria</taxon>
        <taxon>Pseudomonadati</taxon>
        <taxon>Pseudomonadota</taxon>
        <taxon>Alphaproteobacteria</taxon>
        <taxon>Rhodobacterales</taxon>
        <taxon>Roseobacteraceae</taxon>
        <taxon>Tropicimonas</taxon>
    </lineage>
</organism>
<dbReference type="PRINTS" id="PR00313">
    <property type="entry name" value="CABNDNGRPT"/>
</dbReference>
<dbReference type="InterPro" id="IPR011049">
    <property type="entry name" value="Serralysin-like_metalloprot_C"/>
</dbReference>
<dbReference type="InterPro" id="IPR001343">
    <property type="entry name" value="Hemolysn_Ca-bd"/>
</dbReference>
<dbReference type="PANTHER" id="PTHR38340:SF1">
    <property type="entry name" value="S-LAYER PROTEIN"/>
    <property type="match status" value="1"/>
</dbReference>
<dbReference type="PANTHER" id="PTHR38340">
    <property type="entry name" value="S-LAYER PROTEIN"/>
    <property type="match status" value="1"/>
</dbReference>
<gene>
    <name evidence="3" type="ORF">SAMN05421757_102521</name>
</gene>
<dbReference type="PROSITE" id="PS00330">
    <property type="entry name" value="HEMOLYSIN_CALCIUM"/>
    <property type="match status" value="2"/>
</dbReference>
<keyword evidence="4" id="KW-1185">Reference proteome</keyword>
<dbReference type="InterPro" id="IPR050557">
    <property type="entry name" value="RTX_toxin/Mannuronan_C5-epim"/>
</dbReference>
<evidence type="ECO:0000313" key="4">
    <source>
        <dbReference type="Proteomes" id="UP000198426"/>
    </source>
</evidence>
<evidence type="ECO:0000256" key="2">
    <source>
        <dbReference type="ARBA" id="ARBA00022525"/>
    </source>
</evidence>
<keyword evidence="2" id="KW-0964">Secreted</keyword>
<evidence type="ECO:0008006" key="5">
    <source>
        <dbReference type="Google" id="ProtNLM"/>
    </source>
</evidence>
<dbReference type="SUPFAM" id="SSF51120">
    <property type="entry name" value="beta-Roll"/>
    <property type="match status" value="1"/>
</dbReference>
<protein>
    <recommendedName>
        <fullName evidence="5">Hemolysin-type calcium-binding repeat-containing protein</fullName>
    </recommendedName>
</protein>
<dbReference type="GO" id="GO:0005509">
    <property type="term" value="F:calcium ion binding"/>
    <property type="evidence" value="ECO:0007669"/>
    <property type="project" value="InterPro"/>
</dbReference>
<evidence type="ECO:0000256" key="1">
    <source>
        <dbReference type="ARBA" id="ARBA00004613"/>
    </source>
</evidence>
<dbReference type="EMBL" id="FZOY01000002">
    <property type="protein sequence ID" value="SNS52441.1"/>
    <property type="molecule type" value="Genomic_DNA"/>
</dbReference>
<sequence>MPMIYVEARPVSLGLVPLGADHLYLVYRNYLGQDYIIGGGPDGPEDVVGGGFDIQVNEPIESSPEARGGESPSDRDAVALDFPDLTVDEAWALMVRYARMIDEADVRYDFSSTNSNALIGALVEAAGGDDDFPPDTGSPLGPVGLSSAEDILSSVTPPADGVLRGTAADDSFVMAEVHGEEIRGRGGDDLLVGGGGDDSLYGGADDDVARGGTGSDLLAGQRGADRLFGGRGSDTLAGGAQADLLNGGLGADVLTGGGGADRFIFSAKVFGQDIIGDFRPDALGGASDRLVLSTAEVADADAFLEACREEGGDTVFDAGGDGLNTITLAGVSLSDLGAADLEFV</sequence>
<dbReference type="InterPro" id="IPR018511">
    <property type="entry name" value="Hemolysin-typ_Ca-bd_CS"/>
</dbReference>
<name>A0A239F6Q9_9RHOB</name>
<evidence type="ECO:0000313" key="3">
    <source>
        <dbReference type="EMBL" id="SNS52441.1"/>
    </source>
</evidence>
<comment type="subcellular location">
    <subcellularLocation>
        <location evidence="1">Secreted</location>
    </subcellularLocation>
</comment>
<dbReference type="GO" id="GO:0005576">
    <property type="term" value="C:extracellular region"/>
    <property type="evidence" value="ECO:0007669"/>
    <property type="project" value="UniProtKB-SubCell"/>
</dbReference>
<dbReference type="OrthoDB" id="7851375at2"/>